<proteinExistence type="predicted"/>
<gene>
    <name evidence="1" type="ORF">SAMN05444370_1643</name>
</gene>
<organism evidence="1 2">
    <name type="scientific">Rubrimonas cliftonensis</name>
    <dbReference type="NCBI Taxonomy" id="89524"/>
    <lineage>
        <taxon>Bacteria</taxon>
        <taxon>Pseudomonadati</taxon>
        <taxon>Pseudomonadota</taxon>
        <taxon>Alphaproteobacteria</taxon>
        <taxon>Rhodobacterales</taxon>
        <taxon>Paracoccaceae</taxon>
        <taxon>Rubrimonas</taxon>
    </lineage>
</organism>
<evidence type="ECO:0000313" key="1">
    <source>
        <dbReference type="EMBL" id="SEB08326.1"/>
    </source>
</evidence>
<evidence type="ECO:0008006" key="3">
    <source>
        <dbReference type="Google" id="ProtNLM"/>
    </source>
</evidence>
<dbReference type="EMBL" id="FNQM01000064">
    <property type="protein sequence ID" value="SEB08326.1"/>
    <property type="molecule type" value="Genomic_DNA"/>
</dbReference>
<protein>
    <recommendedName>
        <fullName evidence="3">Resolvase, N terminal domain</fullName>
    </recommendedName>
</protein>
<evidence type="ECO:0000313" key="2">
    <source>
        <dbReference type="Proteomes" id="UP000198703"/>
    </source>
</evidence>
<name>A0A1H4GFF4_9RHOB</name>
<sequence length="70" mass="7960">MITVDPARLSRDVGSQARLRGSIEALGATVEHPEHSSNPLATDNLRNLMLDIYAEMKWESLRRRRETAKK</sequence>
<reference evidence="1 2" key="1">
    <citation type="submission" date="2016-10" db="EMBL/GenBank/DDBJ databases">
        <authorList>
            <person name="de Groot N.N."/>
        </authorList>
    </citation>
    <scope>NUCLEOTIDE SEQUENCE [LARGE SCALE GENOMIC DNA]</scope>
    <source>
        <strain evidence="1 2">DSM 15345</strain>
    </source>
</reference>
<keyword evidence="2" id="KW-1185">Reference proteome</keyword>
<dbReference type="Proteomes" id="UP000198703">
    <property type="component" value="Unassembled WGS sequence"/>
</dbReference>
<dbReference type="AlphaFoldDB" id="A0A1H4GFF4"/>
<accession>A0A1H4GFF4</accession>